<feature type="transmembrane region" description="Helical" evidence="1">
    <location>
        <begin position="281"/>
        <end position="300"/>
    </location>
</feature>
<organism evidence="2">
    <name type="scientific">freshwater metagenome</name>
    <dbReference type="NCBI Taxonomy" id="449393"/>
    <lineage>
        <taxon>unclassified sequences</taxon>
        <taxon>metagenomes</taxon>
        <taxon>ecological metagenomes</taxon>
    </lineage>
</organism>
<dbReference type="AlphaFoldDB" id="A0A6J6FR34"/>
<keyword evidence="1" id="KW-0812">Transmembrane</keyword>
<evidence type="ECO:0000313" key="2">
    <source>
        <dbReference type="EMBL" id="CAB4590790.1"/>
    </source>
</evidence>
<dbReference type="EMBL" id="CAEZUC010000078">
    <property type="protein sequence ID" value="CAB4590790.1"/>
    <property type="molecule type" value="Genomic_DNA"/>
</dbReference>
<evidence type="ECO:0000256" key="1">
    <source>
        <dbReference type="SAM" id="Phobius"/>
    </source>
</evidence>
<accession>A0A6J6FR34</accession>
<sequence>MLTNKVSKLFVLTVLLSSFLSLLKFNYCRATNWASPGNYVHACYTDIPALFSERDLDTNIFPYQSAFNSMEYPPIIGLGNWLISFITPTENSHRWFFDINAVIIIFLFLISALIVRRIKPEYSYLYPVAPAVAASLFINWDLWATVSALAAIYYFDKKKYEASSIWLGISIATKFFPIVFLLPIAIIFYKRNKIKEFYLYLFRTVLITLAFNLPLAIVYFDGWWRFFKLNLNRSDDFGSIWYALNLLGFKIPSINYLYTTLTIALFIALAIFLFKLRTTPNLAQVAFFAVAIFTTTSKVYSPQYVLWLTPLAVIALTKSNQQISFWFWQATEITYHLGVWQYLAGYTGASFGLPSGAYAIASILRVVGLLTFTYFLLREISVRSTVKSG</sequence>
<proteinExistence type="predicted"/>
<keyword evidence="1" id="KW-1133">Transmembrane helix</keyword>
<name>A0A6J6FR34_9ZZZZ</name>
<feature type="transmembrane region" description="Helical" evidence="1">
    <location>
        <begin position="127"/>
        <end position="153"/>
    </location>
</feature>
<feature type="transmembrane region" description="Helical" evidence="1">
    <location>
        <begin position="165"/>
        <end position="188"/>
    </location>
</feature>
<reference evidence="2" key="1">
    <citation type="submission" date="2020-05" db="EMBL/GenBank/DDBJ databases">
        <authorList>
            <person name="Chiriac C."/>
            <person name="Salcher M."/>
            <person name="Ghai R."/>
            <person name="Kavagutti S V."/>
        </authorList>
    </citation>
    <scope>NUCLEOTIDE SEQUENCE</scope>
</reference>
<gene>
    <name evidence="2" type="ORF">UFOPK1776_00599</name>
</gene>
<keyword evidence="1" id="KW-0472">Membrane</keyword>
<feature type="transmembrane region" description="Helical" evidence="1">
    <location>
        <begin position="356"/>
        <end position="377"/>
    </location>
</feature>
<feature type="transmembrane region" description="Helical" evidence="1">
    <location>
        <begin position="95"/>
        <end position="115"/>
    </location>
</feature>
<feature type="transmembrane region" description="Helical" evidence="1">
    <location>
        <begin position="256"/>
        <end position="274"/>
    </location>
</feature>
<feature type="transmembrane region" description="Helical" evidence="1">
    <location>
        <begin position="200"/>
        <end position="220"/>
    </location>
</feature>
<protein>
    <submittedName>
        <fullName evidence="2">Unannotated protein</fullName>
    </submittedName>
</protein>